<dbReference type="CDD" id="cd10562">
    <property type="entry name" value="FDH_b_like"/>
    <property type="match status" value="1"/>
</dbReference>
<evidence type="ECO:0000256" key="4">
    <source>
        <dbReference type="ARBA" id="ARBA00022737"/>
    </source>
</evidence>
<protein>
    <submittedName>
        <fullName evidence="8">Formate dehydrogenase iron-sulfur subunit</fullName>
    </submittedName>
</protein>
<dbReference type="RefSeq" id="WP_307325452.1">
    <property type="nucleotide sequence ID" value="NZ_JAUSUG010000008.1"/>
</dbReference>
<dbReference type="Gene3D" id="3.30.70.20">
    <property type="match status" value="2"/>
</dbReference>
<dbReference type="InterPro" id="IPR051555">
    <property type="entry name" value="FDH_Electron_Transfer_Unit"/>
</dbReference>
<keyword evidence="5" id="KW-0408">Iron</keyword>
<evidence type="ECO:0000259" key="7">
    <source>
        <dbReference type="PROSITE" id="PS51379"/>
    </source>
</evidence>
<dbReference type="InterPro" id="IPR017900">
    <property type="entry name" value="4Fe4S_Fe_S_CS"/>
</dbReference>
<feature type="domain" description="4Fe-4S ferredoxin-type" evidence="7">
    <location>
        <begin position="66"/>
        <end position="97"/>
    </location>
</feature>
<evidence type="ECO:0000256" key="5">
    <source>
        <dbReference type="ARBA" id="ARBA00023004"/>
    </source>
</evidence>
<reference evidence="8 9" key="1">
    <citation type="submission" date="2023-07" db="EMBL/GenBank/DDBJ databases">
        <title>Genomic Encyclopedia of Type Strains, Phase IV (KMG-IV): sequencing the most valuable type-strain genomes for metagenomic binning, comparative biology and taxonomic classification.</title>
        <authorList>
            <person name="Goeker M."/>
        </authorList>
    </citation>
    <scope>NUCLEOTIDE SEQUENCE [LARGE SCALE GENOMIC DNA]</scope>
    <source>
        <strain evidence="8 9">DSM 9768</strain>
    </source>
</reference>
<sequence length="278" mass="30682">MTAYAKFVDVTICTGCRGCMVACKNWNDLPIDTQAYNGTYQSHDKCDGKTWNVLQMKEFETASGGFEWLFRHQACFHCTDAACEKVCPENAITTTDMGNVVIDQEKCVGCSYCVYNCPFEIVALADYVNEDGKIVQRAQKCDMCDSRIHEGLVPACSQTCPLDAIVFGTKEEMRKLAEERLAIAKEKFPNAMIYDPPGVDGTNMFYLLPEGPEAFDLPVNPKVPTSAVIWKDYAQPLGKMALGGTVMAVATAFITNKLFNKGHGHDEEGGDIDESTKE</sequence>
<evidence type="ECO:0000256" key="2">
    <source>
        <dbReference type="ARBA" id="ARBA00022485"/>
    </source>
</evidence>
<dbReference type="InterPro" id="IPR014603">
    <property type="entry name" value="Formate_DH_Fe-S_su"/>
</dbReference>
<accession>A0ABT9ZUG4</accession>
<name>A0ABT9ZUG4_9BACI</name>
<comment type="caution">
    <text evidence="8">The sequence shown here is derived from an EMBL/GenBank/DDBJ whole genome shotgun (WGS) entry which is preliminary data.</text>
</comment>
<dbReference type="Proteomes" id="UP001230005">
    <property type="component" value="Unassembled WGS sequence"/>
</dbReference>
<comment type="subcellular location">
    <subcellularLocation>
        <location evidence="1">Cell envelope</location>
    </subcellularLocation>
</comment>
<evidence type="ECO:0000313" key="8">
    <source>
        <dbReference type="EMBL" id="MDQ0254878.1"/>
    </source>
</evidence>
<dbReference type="EMBL" id="JAUSUG010000008">
    <property type="protein sequence ID" value="MDQ0254878.1"/>
    <property type="molecule type" value="Genomic_DNA"/>
</dbReference>
<evidence type="ECO:0000256" key="6">
    <source>
        <dbReference type="ARBA" id="ARBA00023014"/>
    </source>
</evidence>
<dbReference type="SUPFAM" id="SSF54862">
    <property type="entry name" value="4Fe-4S ferredoxins"/>
    <property type="match status" value="1"/>
</dbReference>
<keyword evidence="3" id="KW-0479">Metal-binding</keyword>
<dbReference type="PROSITE" id="PS00198">
    <property type="entry name" value="4FE4S_FER_1"/>
    <property type="match status" value="1"/>
</dbReference>
<proteinExistence type="predicted"/>
<dbReference type="PANTHER" id="PTHR43545">
    <property type="entry name" value="FORMATE DEHYDROGENASE, NITRATE-INDUCIBLE, IRON-SULFUR SUBUNIT"/>
    <property type="match status" value="1"/>
</dbReference>
<keyword evidence="4" id="KW-0677">Repeat</keyword>
<keyword evidence="9" id="KW-1185">Reference proteome</keyword>
<dbReference type="Pfam" id="PF13247">
    <property type="entry name" value="Fer4_11"/>
    <property type="match status" value="1"/>
</dbReference>
<evidence type="ECO:0000256" key="1">
    <source>
        <dbReference type="ARBA" id="ARBA00004196"/>
    </source>
</evidence>
<gene>
    <name evidence="8" type="ORF">J2S74_002260</name>
</gene>
<feature type="domain" description="4Fe-4S ferredoxin-type" evidence="7">
    <location>
        <begin position="4"/>
        <end position="34"/>
    </location>
</feature>
<keyword evidence="6" id="KW-0411">Iron-sulfur</keyword>
<dbReference type="InterPro" id="IPR017896">
    <property type="entry name" value="4Fe4S_Fe-S-bd"/>
</dbReference>
<evidence type="ECO:0000313" key="9">
    <source>
        <dbReference type="Proteomes" id="UP001230005"/>
    </source>
</evidence>
<feature type="domain" description="4Fe-4S ferredoxin-type" evidence="7">
    <location>
        <begin position="98"/>
        <end position="127"/>
    </location>
</feature>
<dbReference type="PANTHER" id="PTHR43545:SF6">
    <property type="entry name" value="FORMATE DEHYDROGENASE, NITRATE-INDUCIBLE, IRON-SULFUR SUBUNIT"/>
    <property type="match status" value="1"/>
</dbReference>
<evidence type="ECO:0000256" key="3">
    <source>
        <dbReference type="ARBA" id="ARBA00022723"/>
    </source>
</evidence>
<organism evidence="8 9">
    <name type="scientific">Evansella vedderi</name>
    <dbReference type="NCBI Taxonomy" id="38282"/>
    <lineage>
        <taxon>Bacteria</taxon>
        <taxon>Bacillati</taxon>
        <taxon>Bacillota</taxon>
        <taxon>Bacilli</taxon>
        <taxon>Bacillales</taxon>
        <taxon>Bacillaceae</taxon>
        <taxon>Evansella</taxon>
    </lineage>
</organism>
<dbReference type="PROSITE" id="PS51379">
    <property type="entry name" value="4FE4S_FER_2"/>
    <property type="match status" value="3"/>
</dbReference>
<keyword evidence="2" id="KW-0004">4Fe-4S</keyword>
<dbReference type="PIRSF" id="PIRSF036298">
    <property type="entry name" value="FDH_4Fe4S"/>
    <property type="match status" value="1"/>
</dbReference>